<keyword evidence="3" id="KW-1185">Reference proteome</keyword>
<dbReference type="AlphaFoldDB" id="E1Z242"/>
<dbReference type="InterPro" id="IPR032675">
    <property type="entry name" value="LRR_dom_sf"/>
</dbReference>
<name>E1Z242_CHLVA</name>
<evidence type="ECO:0000313" key="2">
    <source>
        <dbReference type="EMBL" id="EFN59930.1"/>
    </source>
</evidence>
<dbReference type="GeneID" id="17359296"/>
<evidence type="ECO:0000313" key="3">
    <source>
        <dbReference type="Proteomes" id="UP000008141"/>
    </source>
</evidence>
<gene>
    <name evidence="2" type="ORF">CHLNCDRAFT_132995</name>
</gene>
<dbReference type="EMBL" id="GL433835">
    <property type="protein sequence ID" value="EFN59930.1"/>
    <property type="molecule type" value="Genomic_DNA"/>
</dbReference>
<dbReference type="SUPFAM" id="SSF52058">
    <property type="entry name" value="L domain-like"/>
    <property type="match status" value="1"/>
</dbReference>
<accession>E1Z242</accession>
<comment type="subcellular location">
    <subcellularLocation>
        <location evidence="1">Cytoplasm</location>
        <location evidence="1">Cytoskeleton</location>
        <location evidence="1">Cilium axoneme</location>
    </subcellularLocation>
</comment>
<dbReference type="STRING" id="554065.E1Z242"/>
<protein>
    <submittedName>
        <fullName evidence="2">Uncharacterized protein</fullName>
    </submittedName>
</protein>
<proteinExistence type="predicted"/>
<dbReference type="GO" id="GO:0005930">
    <property type="term" value="C:axoneme"/>
    <property type="evidence" value="ECO:0007669"/>
    <property type="project" value="UniProtKB-SubCell"/>
</dbReference>
<sequence>MRLVCQWVLLRAARHVERLRLRVELDHQQLDAAAELETALVAMLVGCGAAGRLSELDLSLVHVPFGLSSWLSALRSLQKLQISAMASLQGLGAECRLVAAGPLHTLTDLEVLWLSGYPIVAMSDVTELASLRRLTMDDVEMASLPLEGLSILEYLFLSRSGYLPDSLALPASLETLRINGVSTSSMVALHAAMRQATQLTCLLLQGISSLTGLPLELACLERLQDFGWEVSPELNDYGLRQLPAGPWLNSVTRLVLPALKAETG</sequence>
<dbReference type="RefSeq" id="XP_005852032.1">
    <property type="nucleotide sequence ID" value="XM_005851970.1"/>
</dbReference>
<dbReference type="KEGG" id="cvr:CHLNCDRAFT_132995"/>
<dbReference type="Gene3D" id="3.80.10.10">
    <property type="entry name" value="Ribonuclease Inhibitor"/>
    <property type="match status" value="1"/>
</dbReference>
<dbReference type="Proteomes" id="UP000008141">
    <property type="component" value="Unassembled WGS sequence"/>
</dbReference>
<evidence type="ECO:0000256" key="1">
    <source>
        <dbReference type="ARBA" id="ARBA00004430"/>
    </source>
</evidence>
<reference evidence="2 3" key="1">
    <citation type="journal article" date="2010" name="Plant Cell">
        <title>The Chlorella variabilis NC64A genome reveals adaptation to photosymbiosis, coevolution with viruses, and cryptic sex.</title>
        <authorList>
            <person name="Blanc G."/>
            <person name="Duncan G."/>
            <person name="Agarkova I."/>
            <person name="Borodovsky M."/>
            <person name="Gurnon J."/>
            <person name="Kuo A."/>
            <person name="Lindquist E."/>
            <person name="Lucas S."/>
            <person name="Pangilinan J."/>
            <person name="Polle J."/>
            <person name="Salamov A."/>
            <person name="Terry A."/>
            <person name="Yamada T."/>
            <person name="Dunigan D.D."/>
            <person name="Grigoriev I.V."/>
            <person name="Claverie J.M."/>
            <person name="Van Etten J.L."/>
        </authorList>
    </citation>
    <scope>NUCLEOTIDE SEQUENCE [LARGE SCALE GENOMIC DNA]</scope>
    <source>
        <strain evidence="2 3">NC64A</strain>
    </source>
</reference>
<dbReference type="InParanoid" id="E1Z242"/>
<organism evidence="3">
    <name type="scientific">Chlorella variabilis</name>
    <name type="common">Green alga</name>
    <dbReference type="NCBI Taxonomy" id="554065"/>
    <lineage>
        <taxon>Eukaryota</taxon>
        <taxon>Viridiplantae</taxon>
        <taxon>Chlorophyta</taxon>
        <taxon>core chlorophytes</taxon>
        <taxon>Trebouxiophyceae</taxon>
        <taxon>Chlorellales</taxon>
        <taxon>Chlorellaceae</taxon>
        <taxon>Chlorella clade</taxon>
        <taxon>Chlorella</taxon>
    </lineage>
</organism>